<feature type="region of interest" description="Disordered" evidence="1">
    <location>
        <begin position="1"/>
        <end position="54"/>
    </location>
</feature>
<sequence>MDNFDSSKAPGNENLNAPIPFDKDPDKPIPFDDVNTSETGVSHSPLTLGGGGAVEAPKVKAAPQLTRPVEKKPQEKIVSSDRITGIKTFFTKLHPGAMEFLDEQIGKWLKANPGVAIKRTNVTTGDVQAKKTEPNIIITIWY</sequence>
<protein>
    <submittedName>
        <fullName evidence="2">Uncharacterized protein</fullName>
    </submittedName>
</protein>
<reference evidence="2" key="1">
    <citation type="journal article" date="2014" name="Front. Microbiol.">
        <title>High frequency of phylogenetically diverse reductive dehalogenase-homologous genes in deep subseafloor sedimentary metagenomes.</title>
        <authorList>
            <person name="Kawai M."/>
            <person name="Futagami T."/>
            <person name="Toyoda A."/>
            <person name="Takaki Y."/>
            <person name="Nishi S."/>
            <person name="Hori S."/>
            <person name="Arai W."/>
            <person name="Tsubouchi T."/>
            <person name="Morono Y."/>
            <person name="Uchiyama I."/>
            <person name="Ito T."/>
            <person name="Fujiyama A."/>
            <person name="Inagaki F."/>
            <person name="Takami H."/>
        </authorList>
    </citation>
    <scope>NUCLEOTIDE SEQUENCE</scope>
    <source>
        <strain evidence="2">Expedition CK06-06</strain>
    </source>
</reference>
<name>X1J2K1_9ZZZZ</name>
<comment type="caution">
    <text evidence="2">The sequence shown here is derived from an EMBL/GenBank/DDBJ whole genome shotgun (WGS) entry which is preliminary data.</text>
</comment>
<accession>X1J2K1</accession>
<dbReference type="AlphaFoldDB" id="X1J2K1"/>
<proteinExistence type="predicted"/>
<organism evidence="2">
    <name type="scientific">marine sediment metagenome</name>
    <dbReference type="NCBI Taxonomy" id="412755"/>
    <lineage>
        <taxon>unclassified sequences</taxon>
        <taxon>metagenomes</taxon>
        <taxon>ecological metagenomes</taxon>
    </lineage>
</organism>
<evidence type="ECO:0000313" key="2">
    <source>
        <dbReference type="EMBL" id="GAH88926.1"/>
    </source>
</evidence>
<evidence type="ECO:0000256" key="1">
    <source>
        <dbReference type="SAM" id="MobiDB-lite"/>
    </source>
</evidence>
<gene>
    <name evidence="2" type="ORF">S03H2_62228</name>
</gene>
<dbReference type="EMBL" id="BARU01040231">
    <property type="protein sequence ID" value="GAH88926.1"/>
    <property type="molecule type" value="Genomic_DNA"/>
</dbReference>
<feature type="compositionally biased region" description="Basic and acidic residues" evidence="1">
    <location>
        <begin position="21"/>
        <end position="30"/>
    </location>
</feature>
<feature type="compositionally biased region" description="Polar residues" evidence="1">
    <location>
        <begin position="34"/>
        <end position="45"/>
    </location>
</feature>